<keyword evidence="3" id="KW-0472">Membrane</keyword>
<evidence type="ECO:0000313" key="5">
    <source>
        <dbReference type="Proteomes" id="UP000265750"/>
    </source>
</evidence>
<feature type="transmembrane region" description="Helical" evidence="3">
    <location>
        <begin position="26"/>
        <end position="49"/>
    </location>
</feature>
<feature type="transmembrane region" description="Helical" evidence="3">
    <location>
        <begin position="56"/>
        <end position="77"/>
    </location>
</feature>
<accession>A0A3A1WPG8</accession>
<name>A0A3A1WPG8_9HYPH</name>
<comment type="similarity">
    <text evidence="2">Belongs to the CDP-alcohol phosphatidyltransferase class-I family.</text>
</comment>
<dbReference type="AlphaFoldDB" id="A0A3A1WPG8"/>
<dbReference type="PROSITE" id="PS00379">
    <property type="entry name" value="CDP_ALCOHOL_P_TRANSF"/>
    <property type="match status" value="1"/>
</dbReference>
<feature type="transmembrane region" description="Helical" evidence="3">
    <location>
        <begin position="121"/>
        <end position="140"/>
    </location>
</feature>
<keyword evidence="3" id="KW-0812">Transmembrane</keyword>
<dbReference type="GO" id="GO:0016020">
    <property type="term" value="C:membrane"/>
    <property type="evidence" value="ECO:0007669"/>
    <property type="project" value="InterPro"/>
</dbReference>
<sequence>MRFDPILPAMPEAGPIPAVGRAGAPALPGACATLAATALGLTVAASLLVSQGHAGWPVLPLALALFAPVVGFVLWTLGEHPHVRFGPANVVTAVRGGMAAALGACAWDYGRLAEYDAGFEWMLAGAALLALALDGLDGWLARRTGLASRFGARFDMEVDAFLILILCALAFADGKAGAHVFLIGLMRYAFVVWGALDPRLARPLAPSLRRKTVCVLQIALLCFALLPPVDPPLSEGVVLAALVLLAWSFAVDIRALRSVRP</sequence>
<dbReference type="Gene3D" id="1.20.120.1760">
    <property type="match status" value="1"/>
</dbReference>
<dbReference type="EMBL" id="QYRN01000003">
    <property type="protein sequence ID" value="RIY02016.1"/>
    <property type="molecule type" value="Genomic_DNA"/>
</dbReference>
<dbReference type="OrthoDB" id="9782011at2"/>
<evidence type="ECO:0000256" key="1">
    <source>
        <dbReference type="ARBA" id="ARBA00022679"/>
    </source>
</evidence>
<dbReference type="GO" id="GO:0016780">
    <property type="term" value="F:phosphotransferase activity, for other substituted phosphate groups"/>
    <property type="evidence" value="ECO:0007669"/>
    <property type="project" value="InterPro"/>
</dbReference>
<keyword evidence="1 2" id="KW-0808">Transferase</keyword>
<evidence type="ECO:0000313" key="4">
    <source>
        <dbReference type="EMBL" id="RIY02016.1"/>
    </source>
</evidence>
<dbReference type="InterPro" id="IPR048254">
    <property type="entry name" value="CDP_ALCOHOL_P_TRANSF_CS"/>
</dbReference>
<proteinExistence type="inferred from homology"/>
<gene>
    <name evidence="4" type="ORF">D3218_06815</name>
</gene>
<feature type="transmembrane region" description="Helical" evidence="3">
    <location>
        <begin position="152"/>
        <end position="172"/>
    </location>
</feature>
<dbReference type="Pfam" id="PF01066">
    <property type="entry name" value="CDP-OH_P_transf"/>
    <property type="match status" value="1"/>
</dbReference>
<evidence type="ECO:0000256" key="3">
    <source>
        <dbReference type="SAM" id="Phobius"/>
    </source>
</evidence>
<dbReference type="InterPro" id="IPR043130">
    <property type="entry name" value="CDP-OH_PTrfase_TM_dom"/>
</dbReference>
<dbReference type="InterPro" id="IPR000462">
    <property type="entry name" value="CDP-OH_P_trans"/>
</dbReference>
<dbReference type="Proteomes" id="UP000265750">
    <property type="component" value="Unassembled WGS sequence"/>
</dbReference>
<evidence type="ECO:0000256" key="2">
    <source>
        <dbReference type="RuleBase" id="RU003750"/>
    </source>
</evidence>
<comment type="caution">
    <text evidence="4">The sequence shown here is derived from an EMBL/GenBank/DDBJ whole genome shotgun (WGS) entry which is preliminary data.</text>
</comment>
<dbReference type="GO" id="GO:0008654">
    <property type="term" value="P:phospholipid biosynthetic process"/>
    <property type="evidence" value="ECO:0007669"/>
    <property type="project" value="InterPro"/>
</dbReference>
<organism evidence="4 5">
    <name type="scientific">Aureimonas flava</name>
    <dbReference type="NCBI Taxonomy" id="2320271"/>
    <lineage>
        <taxon>Bacteria</taxon>
        <taxon>Pseudomonadati</taxon>
        <taxon>Pseudomonadota</taxon>
        <taxon>Alphaproteobacteria</taxon>
        <taxon>Hyphomicrobiales</taxon>
        <taxon>Aurantimonadaceae</taxon>
        <taxon>Aureimonas</taxon>
    </lineage>
</organism>
<keyword evidence="3" id="KW-1133">Transmembrane helix</keyword>
<protein>
    <submittedName>
        <fullName evidence="4">CDP-alcohol phosphatidyltransferase family protein</fullName>
    </submittedName>
</protein>
<reference evidence="5" key="1">
    <citation type="submission" date="2018-09" db="EMBL/GenBank/DDBJ databases">
        <authorList>
            <person name="Tuo L."/>
        </authorList>
    </citation>
    <scope>NUCLEOTIDE SEQUENCE [LARGE SCALE GENOMIC DNA]</scope>
    <source>
        <strain evidence="5">M2BS4Y-1</strain>
    </source>
</reference>
<dbReference type="RefSeq" id="WP_119539153.1">
    <property type="nucleotide sequence ID" value="NZ_QYRN01000003.1"/>
</dbReference>
<keyword evidence="5" id="KW-1185">Reference proteome</keyword>
<feature type="transmembrane region" description="Helical" evidence="3">
    <location>
        <begin position="238"/>
        <end position="256"/>
    </location>
</feature>